<evidence type="ECO:0000259" key="8">
    <source>
        <dbReference type="SMART" id="SM01281"/>
    </source>
</evidence>
<name>D6RLN3_COPC7</name>
<proteinExistence type="inferred from homology"/>
<protein>
    <recommendedName>
        <fullName evidence="3">Mediator of RNA polymerase II transcription subunit 12</fullName>
    </recommendedName>
    <alternativeName>
        <fullName evidence="7">Mediator complex subunit 12</fullName>
    </alternativeName>
</protein>
<evidence type="ECO:0000256" key="2">
    <source>
        <dbReference type="ARBA" id="ARBA00010289"/>
    </source>
</evidence>
<evidence type="ECO:0000256" key="3">
    <source>
        <dbReference type="ARBA" id="ARBA00019622"/>
    </source>
</evidence>
<dbReference type="GO" id="GO:0006357">
    <property type="term" value="P:regulation of transcription by RNA polymerase II"/>
    <property type="evidence" value="ECO:0007669"/>
    <property type="project" value="InterPro"/>
</dbReference>
<evidence type="ECO:0000256" key="4">
    <source>
        <dbReference type="ARBA" id="ARBA00023015"/>
    </source>
</evidence>
<dbReference type="STRING" id="240176.D6RLN3"/>
<comment type="subcellular location">
    <subcellularLocation>
        <location evidence="1">Nucleus</location>
    </subcellularLocation>
</comment>
<keyword evidence="6" id="KW-0539">Nucleus</keyword>
<dbReference type="SMART" id="SM01281">
    <property type="entry name" value="Med12"/>
    <property type="match status" value="1"/>
</dbReference>
<comment type="caution">
    <text evidence="9">The sequence shown here is derived from an EMBL/GenBank/DDBJ whole genome shotgun (WGS) entry which is preliminary data.</text>
</comment>
<comment type="similarity">
    <text evidence="2">Belongs to the Mediator complex subunit 12 family.</text>
</comment>
<keyword evidence="5" id="KW-0804">Transcription</keyword>
<dbReference type="HOGENOM" id="CLU_836820_0_0_1"/>
<keyword evidence="4" id="KW-0805">Transcription regulation</keyword>
<evidence type="ECO:0000256" key="1">
    <source>
        <dbReference type="ARBA" id="ARBA00004123"/>
    </source>
</evidence>
<dbReference type="InterPro" id="IPR019035">
    <property type="entry name" value="Mediator_Med12"/>
</dbReference>
<dbReference type="PANTHER" id="PTHR46567">
    <property type="entry name" value="MEDIATOR OF RNA POLYMERASE II TRANSCRIPTION SUBUNIT 12"/>
    <property type="match status" value="1"/>
</dbReference>
<dbReference type="RefSeq" id="XP_002911671.1">
    <property type="nucleotide sequence ID" value="XM_002911625.1"/>
</dbReference>
<evidence type="ECO:0000313" key="10">
    <source>
        <dbReference type="Proteomes" id="UP000001861"/>
    </source>
</evidence>
<evidence type="ECO:0000313" key="9">
    <source>
        <dbReference type="EMBL" id="EFI28177.1"/>
    </source>
</evidence>
<gene>
    <name evidence="9" type="ORF">CC1G_14204</name>
</gene>
<dbReference type="InParanoid" id="D6RLN3"/>
<evidence type="ECO:0000256" key="6">
    <source>
        <dbReference type="ARBA" id="ARBA00023242"/>
    </source>
</evidence>
<dbReference type="EMBL" id="AACS02000003">
    <property type="protein sequence ID" value="EFI28177.1"/>
    <property type="molecule type" value="Genomic_DNA"/>
</dbReference>
<dbReference type="GeneID" id="9379580"/>
<dbReference type="OMA" id="ETNTTEW"/>
<evidence type="ECO:0000256" key="7">
    <source>
        <dbReference type="ARBA" id="ARBA00032010"/>
    </source>
</evidence>
<dbReference type="Pfam" id="PF09497">
    <property type="entry name" value="Med12"/>
    <property type="match status" value="1"/>
</dbReference>
<reference evidence="9 10" key="1">
    <citation type="journal article" date="2010" name="Proc. Natl. Acad. Sci. U.S.A.">
        <title>Insights into evolution of multicellular fungi from the assembled chromosomes of the mushroom Coprinopsis cinerea (Coprinus cinereus).</title>
        <authorList>
            <person name="Stajich J.E."/>
            <person name="Wilke S.K."/>
            <person name="Ahren D."/>
            <person name="Au C.H."/>
            <person name="Birren B.W."/>
            <person name="Borodovsky M."/>
            <person name="Burns C."/>
            <person name="Canback B."/>
            <person name="Casselton L.A."/>
            <person name="Cheng C.K."/>
            <person name="Deng J."/>
            <person name="Dietrich F.S."/>
            <person name="Fargo D.C."/>
            <person name="Farman M.L."/>
            <person name="Gathman A.C."/>
            <person name="Goldberg J."/>
            <person name="Guigo R."/>
            <person name="Hoegger P.J."/>
            <person name="Hooker J.B."/>
            <person name="Huggins A."/>
            <person name="James T.Y."/>
            <person name="Kamada T."/>
            <person name="Kilaru S."/>
            <person name="Kodira C."/>
            <person name="Kues U."/>
            <person name="Kupfer D."/>
            <person name="Kwan H.S."/>
            <person name="Lomsadze A."/>
            <person name="Li W."/>
            <person name="Lilly W.W."/>
            <person name="Ma L.J."/>
            <person name="Mackey A.J."/>
            <person name="Manning G."/>
            <person name="Martin F."/>
            <person name="Muraguchi H."/>
            <person name="Natvig D.O."/>
            <person name="Palmerini H."/>
            <person name="Ramesh M.A."/>
            <person name="Rehmeyer C.J."/>
            <person name="Roe B.A."/>
            <person name="Shenoy N."/>
            <person name="Stanke M."/>
            <person name="Ter-Hovhannisyan V."/>
            <person name="Tunlid A."/>
            <person name="Velagapudi R."/>
            <person name="Vision T.J."/>
            <person name="Zeng Q."/>
            <person name="Zolan M.E."/>
            <person name="Pukkila P.J."/>
        </authorList>
    </citation>
    <scope>NUCLEOTIDE SEQUENCE [LARGE SCALE GENOMIC DNA]</scope>
    <source>
        <strain evidence="10">Okayama-7 / 130 / ATCC MYA-4618 / FGSC 9003</strain>
    </source>
</reference>
<dbReference type="eggNOG" id="KOG4522">
    <property type="taxonomic scope" value="Eukaryota"/>
</dbReference>
<dbReference type="Proteomes" id="UP000001861">
    <property type="component" value="Unassembled WGS sequence"/>
</dbReference>
<keyword evidence="10" id="KW-1185">Reference proteome</keyword>
<evidence type="ECO:0000256" key="5">
    <source>
        <dbReference type="ARBA" id="ARBA00023163"/>
    </source>
</evidence>
<sequence>MREKKDERRSTPALPVYKSQPPVWLPTIHGTADLGYPAFYPPRPGQDEDVLSASNIKNGFLLPQPVSVETFSAQSMINEKLRNNDTLSKLEELMNEVFVRRAERTSPIPPSSFRMPTRVTLNDAKRQAWFADLANPEVPLHKLGKSVPHGAKGHDLLDLLQSHDVAIPRAVWVLRVFGANETAGLRNKPSYNPTQYSIEWANVVTGYLKKQLYEIALPSAPRPGLNIKQTFKGVLSEPESRERWISRFAYSLKLLRTFYREGLVDRKTFLVWLVQQMAICNLAQAGFVTRLVDEYLDDMLTIRALARPLAEACLTKLAEVRGFVTRQICFIT</sequence>
<accession>D6RLN3</accession>
<dbReference type="VEuPathDB" id="FungiDB:CC1G_14204"/>
<feature type="domain" description="Mediator complex subunit Med12" evidence="8">
    <location>
        <begin position="112"/>
        <end position="175"/>
    </location>
</feature>
<dbReference type="GO" id="GO:0003712">
    <property type="term" value="F:transcription coregulator activity"/>
    <property type="evidence" value="ECO:0007669"/>
    <property type="project" value="InterPro"/>
</dbReference>
<dbReference type="GO" id="GO:0016592">
    <property type="term" value="C:mediator complex"/>
    <property type="evidence" value="ECO:0007669"/>
    <property type="project" value="InterPro"/>
</dbReference>
<dbReference type="OrthoDB" id="20828at2759"/>
<dbReference type="AlphaFoldDB" id="D6RLN3"/>
<dbReference type="KEGG" id="cci:CC1G_14204"/>
<organism evidence="9 10">
    <name type="scientific">Coprinopsis cinerea (strain Okayama-7 / 130 / ATCC MYA-4618 / FGSC 9003)</name>
    <name type="common">Inky cap fungus</name>
    <name type="synonym">Hormographiella aspergillata</name>
    <dbReference type="NCBI Taxonomy" id="240176"/>
    <lineage>
        <taxon>Eukaryota</taxon>
        <taxon>Fungi</taxon>
        <taxon>Dikarya</taxon>
        <taxon>Basidiomycota</taxon>
        <taxon>Agaricomycotina</taxon>
        <taxon>Agaricomycetes</taxon>
        <taxon>Agaricomycetidae</taxon>
        <taxon>Agaricales</taxon>
        <taxon>Agaricineae</taxon>
        <taxon>Psathyrellaceae</taxon>
        <taxon>Coprinopsis</taxon>
    </lineage>
</organism>
<dbReference type="PANTHER" id="PTHR46567:SF1">
    <property type="entry name" value="MEDIATOR OF RNA POLYMERASE II TRANSCRIPTION SUBUNIT 12"/>
    <property type="match status" value="1"/>
</dbReference>